<accession>A0A1Q9CL79</accession>
<organism evidence="2 3">
    <name type="scientific">Symbiodinium microadriaticum</name>
    <name type="common">Dinoflagellate</name>
    <name type="synonym">Zooxanthella microadriatica</name>
    <dbReference type="NCBI Taxonomy" id="2951"/>
    <lineage>
        <taxon>Eukaryota</taxon>
        <taxon>Sar</taxon>
        <taxon>Alveolata</taxon>
        <taxon>Dinophyceae</taxon>
        <taxon>Suessiales</taxon>
        <taxon>Symbiodiniaceae</taxon>
        <taxon>Symbiodinium</taxon>
    </lineage>
</organism>
<evidence type="ECO:0000313" key="2">
    <source>
        <dbReference type="EMBL" id="OLP83665.1"/>
    </source>
</evidence>
<evidence type="ECO:0000256" key="1">
    <source>
        <dbReference type="SAM" id="MobiDB-lite"/>
    </source>
</evidence>
<keyword evidence="3" id="KW-1185">Reference proteome</keyword>
<protein>
    <submittedName>
        <fullName evidence="2">Uncharacterized protein</fullName>
    </submittedName>
</protein>
<proteinExistence type="predicted"/>
<comment type="caution">
    <text evidence="2">The sequence shown here is derived from an EMBL/GenBank/DDBJ whole genome shotgun (WGS) entry which is preliminary data.</text>
</comment>
<sequence>MHKAATPHLSSPRRETSPSAVGSGAQLLFVDKEIGGNAKTLTPGATPIRLDSSCGARPQDVGLEGASCNVNTGTQQSLSSVPYSSEAAGAAGALAGGTPPTPPEPGAIWLSACKDIMTSPRNPLRYNSNAAPDLVLAPGDQIIRVNKVNSNAGAAALSEASTGLGAAGCAVLLLPL</sequence>
<evidence type="ECO:0000313" key="3">
    <source>
        <dbReference type="Proteomes" id="UP000186817"/>
    </source>
</evidence>
<name>A0A1Q9CL79_SYMMI</name>
<gene>
    <name evidence="2" type="ORF">AK812_SmicGene35550</name>
</gene>
<reference evidence="2 3" key="1">
    <citation type="submission" date="2016-02" db="EMBL/GenBank/DDBJ databases">
        <title>Genome analysis of coral dinoflagellate symbionts highlights evolutionary adaptations to a symbiotic lifestyle.</title>
        <authorList>
            <person name="Aranda M."/>
            <person name="Li Y."/>
            <person name="Liew Y.J."/>
            <person name="Baumgarten S."/>
            <person name="Simakov O."/>
            <person name="Wilson M."/>
            <person name="Piel J."/>
            <person name="Ashoor H."/>
            <person name="Bougouffa S."/>
            <person name="Bajic V.B."/>
            <person name="Ryu T."/>
            <person name="Ravasi T."/>
            <person name="Bayer T."/>
            <person name="Micklem G."/>
            <person name="Kim H."/>
            <person name="Bhak J."/>
            <person name="Lajeunesse T.C."/>
            <person name="Voolstra C.R."/>
        </authorList>
    </citation>
    <scope>NUCLEOTIDE SEQUENCE [LARGE SCALE GENOMIC DNA]</scope>
    <source>
        <strain evidence="2 3">CCMP2467</strain>
    </source>
</reference>
<dbReference type="EMBL" id="LSRX01001100">
    <property type="protein sequence ID" value="OLP83665.1"/>
    <property type="molecule type" value="Genomic_DNA"/>
</dbReference>
<feature type="region of interest" description="Disordered" evidence="1">
    <location>
        <begin position="1"/>
        <end position="24"/>
    </location>
</feature>
<dbReference type="AlphaFoldDB" id="A0A1Q9CL79"/>
<dbReference type="Proteomes" id="UP000186817">
    <property type="component" value="Unassembled WGS sequence"/>
</dbReference>